<gene>
    <name evidence="8" type="ORF">P167DRAFT_537922</name>
</gene>
<organism evidence="8 9">
    <name type="scientific">Morchella conica CCBAS932</name>
    <dbReference type="NCBI Taxonomy" id="1392247"/>
    <lineage>
        <taxon>Eukaryota</taxon>
        <taxon>Fungi</taxon>
        <taxon>Dikarya</taxon>
        <taxon>Ascomycota</taxon>
        <taxon>Pezizomycotina</taxon>
        <taxon>Pezizomycetes</taxon>
        <taxon>Pezizales</taxon>
        <taxon>Morchellaceae</taxon>
        <taxon>Morchella</taxon>
    </lineage>
</organism>
<evidence type="ECO:0000256" key="1">
    <source>
        <dbReference type="ARBA" id="ARBA00007992"/>
    </source>
</evidence>
<dbReference type="PANTHER" id="PTHR13789:SF314">
    <property type="entry name" value="FAD-BINDING DOMAIN-CONTAINING PROTEIN"/>
    <property type="match status" value="1"/>
</dbReference>
<keyword evidence="2" id="KW-0285">Flavoprotein</keyword>
<dbReference type="EMBL" id="ML119146">
    <property type="protein sequence ID" value="RPB09991.1"/>
    <property type="molecule type" value="Genomic_DNA"/>
</dbReference>
<evidence type="ECO:0000313" key="9">
    <source>
        <dbReference type="Proteomes" id="UP000277580"/>
    </source>
</evidence>
<feature type="domain" description="FAD-binding" evidence="7">
    <location>
        <begin position="31"/>
        <end position="403"/>
    </location>
</feature>
<keyword evidence="5" id="KW-0503">Monooxygenase</keyword>
<dbReference type="InterPro" id="IPR050493">
    <property type="entry name" value="FAD-dep_Monooxygenase_BioMet"/>
</dbReference>
<dbReference type="SUPFAM" id="SSF54373">
    <property type="entry name" value="FAD-linked reductases, C-terminal domain"/>
    <property type="match status" value="1"/>
</dbReference>
<dbReference type="GO" id="GO:0004497">
    <property type="term" value="F:monooxygenase activity"/>
    <property type="evidence" value="ECO:0007669"/>
    <property type="project" value="UniProtKB-KW"/>
</dbReference>
<proteinExistence type="inferred from homology"/>
<dbReference type="AlphaFoldDB" id="A0A3N4KNR4"/>
<evidence type="ECO:0000256" key="4">
    <source>
        <dbReference type="ARBA" id="ARBA00023002"/>
    </source>
</evidence>
<feature type="region of interest" description="Disordered" evidence="6">
    <location>
        <begin position="1"/>
        <end position="20"/>
    </location>
</feature>
<dbReference type="InterPro" id="IPR036188">
    <property type="entry name" value="FAD/NAD-bd_sf"/>
</dbReference>
<dbReference type="GO" id="GO:0071949">
    <property type="term" value="F:FAD binding"/>
    <property type="evidence" value="ECO:0007669"/>
    <property type="project" value="InterPro"/>
</dbReference>
<dbReference type="Gene3D" id="3.30.9.30">
    <property type="match status" value="1"/>
</dbReference>
<dbReference type="PRINTS" id="PR00420">
    <property type="entry name" value="RNGMNOXGNASE"/>
</dbReference>
<dbReference type="InParanoid" id="A0A3N4KNR4"/>
<dbReference type="Proteomes" id="UP000277580">
    <property type="component" value="Unassembled WGS sequence"/>
</dbReference>
<comment type="similarity">
    <text evidence="1">Belongs to the paxM FAD-dependent monooxygenase family.</text>
</comment>
<keyword evidence="9" id="KW-1185">Reference proteome</keyword>
<evidence type="ECO:0000259" key="7">
    <source>
        <dbReference type="Pfam" id="PF01494"/>
    </source>
</evidence>
<evidence type="ECO:0000313" key="8">
    <source>
        <dbReference type="EMBL" id="RPB09991.1"/>
    </source>
</evidence>
<dbReference type="OrthoDB" id="1047367at2759"/>
<dbReference type="STRING" id="1392247.A0A3N4KNR4"/>
<dbReference type="Pfam" id="PF01494">
    <property type="entry name" value="FAD_binding_3"/>
    <property type="match status" value="1"/>
</dbReference>
<name>A0A3N4KNR4_9PEZI</name>
<keyword evidence="3" id="KW-0274">FAD</keyword>
<evidence type="ECO:0000256" key="5">
    <source>
        <dbReference type="ARBA" id="ARBA00023033"/>
    </source>
</evidence>
<dbReference type="Gene3D" id="3.50.50.60">
    <property type="entry name" value="FAD/NAD(P)-binding domain"/>
    <property type="match status" value="1"/>
</dbReference>
<evidence type="ECO:0000256" key="6">
    <source>
        <dbReference type="SAM" id="MobiDB-lite"/>
    </source>
</evidence>
<dbReference type="PANTHER" id="PTHR13789">
    <property type="entry name" value="MONOOXYGENASE"/>
    <property type="match status" value="1"/>
</dbReference>
<keyword evidence="4" id="KW-0560">Oxidoreductase</keyword>
<protein>
    <submittedName>
        <fullName evidence="8">FAD/NAD(P)-binding domain-containing protein</fullName>
    </submittedName>
</protein>
<dbReference type="InterPro" id="IPR002938">
    <property type="entry name" value="FAD-bd"/>
</dbReference>
<reference evidence="8 9" key="1">
    <citation type="journal article" date="2018" name="Nat. Ecol. Evol.">
        <title>Pezizomycetes genomes reveal the molecular basis of ectomycorrhizal truffle lifestyle.</title>
        <authorList>
            <person name="Murat C."/>
            <person name="Payen T."/>
            <person name="Noel B."/>
            <person name="Kuo A."/>
            <person name="Morin E."/>
            <person name="Chen J."/>
            <person name="Kohler A."/>
            <person name="Krizsan K."/>
            <person name="Balestrini R."/>
            <person name="Da Silva C."/>
            <person name="Montanini B."/>
            <person name="Hainaut M."/>
            <person name="Levati E."/>
            <person name="Barry K.W."/>
            <person name="Belfiori B."/>
            <person name="Cichocki N."/>
            <person name="Clum A."/>
            <person name="Dockter R.B."/>
            <person name="Fauchery L."/>
            <person name="Guy J."/>
            <person name="Iotti M."/>
            <person name="Le Tacon F."/>
            <person name="Lindquist E.A."/>
            <person name="Lipzen A."/>
            <person name="Malagnac F."/>
            <person name="Mello A."/>
            <person name="Molinier V."/>
            <person name="Miyauchi S."/>
            <person name="Poulain J."/>
            <person name="Riccioni C."/>
            <person name="Rubini A."/>
            <person name="Sitrit Y."/>
            <person name="Splivallo R."/>
            <person name="Traeger S."/>
            <person name="Wang M."/>
            <person name="Zifcakova L."/>
            <person name="Wipf D."/>
            <person name="Zambonelli A."/>
            <person name="Paolocci F."/>
            <person name="Nowrousian M."/>
            <person name="Ottonello S."/>
            <person name="Baldrian P."/>
            <person name="Spatafora J.W."/>
            <person name="Henrissat B."/>
            <person name="Nagy L.G."/>
            <person name="Aury J.M."/>
            <person name="Wincker P."/>
            <person name="Grigoriev I.V."/>
            <person name="Bonfante P."/>
            <person name="Martin F.M."/>
        </authorList>
    </citation>
    <scope>NUCLEOTIDE SEQUENCE [LARGE SCALE GENOMIC DNA]</scope>
    <source>
        <strain evidence="8 9">CCBAS932</strain>
    </source>
</reference>
<evidence type="ECO:0000256" key="2">
    <source>
        <dbReference type="ARBA" id="ARBA00022630"/>
    </source>
</evidence>
<dbReference type="SUPFAM" id="SSF51905">
    <property type="entry name" value="FAD/NAD(P)-binding domain"/>
    <property type="match status" value="1"/>
</dbReference>
<sequence>MTPPGATVPTETQLPAGVPATASVPPAGPLTVLVIGAGIGGLSAAIALRKAGHIVHLYEKSAFANEVGAAIHVGPNASRVLGSFGYSEERMSGVECSFSVMLDGTGKTVFTTDNTDAKKNHGSPWYLSHRVDLHSELKHLALSPDTSPHPPCILHLSTLVTGVDAEAGTITHTGPSTIPSKGDLIVGADGINSKIRQLAFPDTTPAVPTGFSAFRFVIPTAKLRTDPETAQFGTPDRDGGKLWAMKIAFEKERRIVMYPCRNGELMNFVCIHPDEFREGGKADQAEGYWNTPTNILSLTSVYTDYAKCFQRIFTHLSEGDVTLWQLRTLPPLQAWVKGRLALLGDACHPMMPHLGQGGGQSIEDGAALGVLFPLGARPESVEARLKVYQHVRKERAETVQDFSRKLGMAKKGMGYSAAEVHQYIFSHRVEEYAKQSMSAIFIPPNGAADFGVL</sequence>
<evidence type="ECO:0000256" key="3">
    <source>
        <dbReference type="ARBA" id="ARBA00022827"/>
    </source>
</evidence>
<accession>A0A3N4KNR4</accession>